<dbReference type="CDD" id="cd23947">
    <property type="entry name" value="PAPS_reductase-like_YbdN"/>
    <property type="match status" value="1"/>
</dbReference>
<proteinExistence type="predicted"/>
<gene>
    <name evidence="2" type="ORF">CNQ75_00570</name>
</gene>
<reference evidence="2 3" key="1">
    <citation type="submission" date="2017-09" db="EMBL/GenBank/DDBJ databases">
        <title>Complete genome of Salmonella enterica subsp. diarizonae isolated from stool of a patient with bacterial enteropathy.</title>
        <authorList>
            <person name="Zhou J."/>
            <person name="Chen Q."/>
            <person name="Guo L."/>
            <person name="Fan J."/>
        </authorList>
    </citation>
    <scope>NUCLEOTIDE SEQUENCE [LARGE SCALE GENOMIC DNA]</scope>
    <source>
        <strain evidence="2 3">HZS154</strain>
    </source>
</reference>
<feature type="domain" description="Phosphoadenosine phosphosulphate reductase" evidence="1">
    <location>
        <begin position="167"/>
        <end position="242"/>
    </location>
</feature>
<sequence>MTENIQKKFRSKIPLGIDVLSAAKLRINKVFDAFDRITLSFSGGKDSTVMFHLVAEEARRRDRKFCVLFIDWEVQYHSTINHVANMRELYADCIENFYWVCLPMTTVNGVSAIQPEWISWEQNANWIRQPPDGAITAYDYFPFYQYGMTFESFIPAFNKWFSSEQPAAVMVGIRADESLNRFLAISSRRKLRLSPELPWTTQQKDGNSYAVYPLYDWKVRDIWRFHAVSGLPYNNIYDLMFRAGVSLPAMRICEPFGPEQRKGLWLYHILEPDTWSKACERVSGAASGAKYVRHGRDYFGKHRIEKPYHHTWQSYAHFLLSSLPLPTAEHYRTKIAVYLRWYQVRDWPEGIPDEQDGDTGSRDIPSWRRICKVIMRNDYWCRGLSFSPTKSQNYRRYMERLKQQREEWGLI</sequence>
<accession>A0A2I5HC77</accession>
<dbReference type="RefSeq" id="WP_100212267.1">
    <property type="nucleotide sequence ID" value="NZ_CP023345.1"/>
</dbReference>
<dbReference type="InterPro" id="IPR002500">
    <property type="entry name" value="PAPS_reduct_dom"/>
</dbReference>
<feature type="domain" description="Phosphoadenosine phosphosulphate reductase" evidence="1">
    <location>
        <begin position="37"/>
        <end position="91"/>
    </location>
</feature>
<dbReference type="GO" id="GO:0071453">
    <property type="term" value="P:cellular response to oxygen levels"/>
    <property type="evidence" value="ECO:0007669"/>
    <property type="project" value="TreeGrafter"/>
</dbReference>
<evidence type="ECO:0000259" key="1">
    <source>
        <dbReference type="Pfam" id="PF01507"/>
    </source>
</evidence>
<dbReference type="SUPFAM" id="SSF52402">
    <property type="entry name" value="Adenine nucleotide alpha hydrolases-like"/>
    <property type="match status" value="1"/>
</dbReference>
<dbReference type="PANTHER" id="PTHR30083:SF0">
    <property type="entry name" value="3'-PHOSPHOADENOSINE 5'-PHOSPHOSULFATE SULFOTRANSFERASE (PAPS REDUCTASE)_FAD SYNTHETASE"/>
    <property type="match status" value="1"/>
</dbReference>
<name>A0A2I5HC77_SALDZ</name>
<dbReference type="Pfam" id="PF11922">
    <property type="entry name" value="DUF3440"/>
    <property type="match status" value="2"/>
</dbReference>
<dbReference type="Proteomes" id="UP000230639">
    <property type="component" value="Chromosome"/>
</dbReference>
<dbReference type="AlphaFoldDB" id="A0A2I5HC77"/>
<dbReference type="GO" id="GO:0003824">
    <property type="term" value="F:catalytic activity"/>
    <property type="evidence" value="ECO:0007669"/>
    <property type="project" value="InterPro"/>
</dbReference>
<dbReference type="Pfam" id="PF01507">
    <property type="entry name" value="PAPS_reduct"/>
    <property type="match status" value="2"/>
</dbReference>
<dbReference type="EMBL" id="CP023345">
    <property type="protein sequence ID" value="ATW53158.1"/>
    <property type="molecule type" value="Genomic_DNA"/>
</dbReference>
<dbReference type="PANTHER" id="PTHR30083">
    <property type="entry name" value="TRANSCRIPTIONAL REGULATOR-RELATED"/>
    <property type="match status" value="1"/>
</dbReference>
<protein>
    <submittedName>
        <fullName evidence="2">Phosphoadenosine phosphosulfate reductase</fullName>
    </submittedName>
</protein>
<organism evidence="2 3">
    <name type="scientific">Salmonella diarizonae</name>
    <dbReference type="NCBI Taxonomy" id="59204"/>
    <lineage>
        <taxon>Bacteria</taxon>
        <taxon>Pseudomonadati</taxon>
        <taxon>Pseudomonadota</taxon>
        <taxon>Gammaproteobacteria</taxon>
        <taxon>Enterobacterales</taxon>
        <taxon>Enterobacteriaceae</taxon>
        <taxon>Salmonella</taxon>
    </lineage>
</organism>
<dbReference type="InterPro" id="IPR021845">
    <property type="entry name" value="DUF3440"/>
</dbReference>
<evidence type="ECO:0000313" key="3">
    <source>
        <dbReference type="Proteomes" id="UP000230639"/>
    </source>
</evidence>
<evidence type="ECO:0000313" key="2">
    <source>
        <dbReference type="EMBL" id="ATW53158.1"/>
    </source>
</evidence>
<dbReference type="Gene3D" id="3.40.50.620">
    <property type="entry name" value="HUPs"/>
    <property type="match status" value="1"/>
</dbReference>
<dbReference type="InterPro" id="IPR014729">
    <property type="entry name" value="Rossmann-like_a/b/a_fold"/>
</dbReference>